<dbReference type="InParanoid" id="J5K5S3"/>
<dbReference type="Proteomes" id="UP000002762">
    <property type="component" value="Unassembled WGS sequence"/>
</dbReference>
<dbReference type="SUPFAM" id="SSF49468">
    <property type="entry name" value="VHL"/>
    <property type="match status" value="1"/>
</dbReference>
<evidence type="ECO:0000259" key="1">
    <source>
        <dbReference type="Pfam" id="PF00930"/>
    </source>
</evidence>
<organism evidence="2 3">
    <name type="scientific">Beauveria bassiana (strain ARSEF 2860)</name>
    <name type="common">White muscardine disease fungus</name>
    <name type="synonym">Tritirachium shiotae</name>
    <dbReference type="NCBI Taxonomy" id="655819"/>
    <lineage>
        <taxon>Eukaryota</taxon>
        <taxon>Fungi</taxon>
        <taxon>Dikarya</taxon>
        <taxon>Ascomycota</taxon>
        <taxon>Pezizomycotina</taxon>
        <taxon>Sordariomycetes</taxon>
        <taxon>Hypocreomycetidae</taxon>
        <taxon>Hypocreales</taxon>
        <taxon>Cordycipitaceae</taxon>
        <taxon>Beauveria</taxon>
    </lineage>
</organism>
<dbReference type="OrthoDB" id="413400at2759"/>
<dbReference type="InterPro" id="IPR002469">
    <property type="entry name" value="Peptidase_S9B_N"/>
</dbReference>
<accession>J5K5S3</accession>
<proteinExistence type="predicted"/>
<dbReference type="Gene3D" id="2.140.10.30">
    <property type="entry name" value="Dipeptidylpeptidase IV, N-terminal domain"/>
    <property type="match status" value="1"/>
</dbReference>
<dbReference type="SUPFAM" id="SSF82171">
    <property type="entry name" value="DPP6 N-terminal domain-like"/>
    <property type="match status" value="1"/>
</dbReference>
<reference evidence="2 3" key="1">
    <citation type="journal article" date="2012" name="Sci. Rep.">
        <title>Genomic perspectives on the evolution of fungal entomopathogenicity in Beauveria bassiana.</title>
        <authorList>
            <person name="Xiao G."/>
            <person name="Ying S.H."/>
            <person name="Zheng P."/>
            <person name="Wang Z.L."/>
            <person name="Zhang S."/>
            <person name="Xie X.Q."/>
            <person name="Shang Y."/>
            <person name="St Leger R.J."/>
            <person name="Zhao G.P."/>
            <person name="Wang C."/>
            <person name="Feng M.G."/>
        </authorList>
    </citation>
    <scope>NUCLEOTIDE SEQUENCE [LARGE SCALE GENOMIC DNA]</scope>
    <source>
        <strain evidence="2 3">ARSEF 2860</strain>
    </source>
</reference>
<name>J5K5S3_BEAB2</name>
<dbReference type="HOGENOM" id="CLU_006105_3_0_1"/>
<dbReference type="Pfam" id="PF00930">
    <property type="entry name" value="DPPIV_N"/>
    <property type="match status" value="1"/>
</dbReference>
<gene>
    <name evidence="2" type="ORF">BBA_01391</name>
</gene>
<sequence>MASGLDEHLLGIDVRFPTTSSCSLSSIVKKGHRSLAFDHASKLSRDGQLGQHDALPFSWIDIDKSAEYVCFKYQDKVRKISQDGTLIEWKGDFHEGRFDRGCQEMASPWSRESAAVTLVNQTTKRIDFKWISNDDDARFCGSLQSGRSRVVNSWLYHYWRLELQESATRSSVAFQLKSRRCTAVIEDSPLGLSLSWQSDPIMENDLDEVPKQDIGSCFEPFLRKGNVWVRKPDGYESQVSFRGFSDNEFKDIYSSPDGQFAIAMQCKPASKASLHLIDVMPQDQFRPKLVTGEYLRAGDDVEVKRPCLFNFATGDEIFVDNSLFANPYAITSIGWSSDGQKYYFVFNERGHQHLPEEKSDTFVDYHQKTYFKLLLGTNEFLWASERNNRNQIYLFDLNDGKLKCQITKGEWNVHFIDHVDVKTRKLWVRVLGIMPGQDPYYAHLVSVNFDGSMLQVITKGDGSHTWQWGPNRRFLIDTWSRVDYLPTSAVRDAETGKETSGFPIELPGYAPAAKTHVRFMNLSRVGCYGYSAGRPKPPPLPPPPPCSTTPTFYKARRPPARAGSHDKPAWAPYCGVEMFSWGYPPSTRATTGASNVTHARAQSFGGALMLCVRRRLKTIMFDPASTLRGWRHKAD</sequence>
<evidence type="ECO:0000313" key="2">
    <source>
        <dbReference type="EMBL" id="EJP69426.1"/>
    </source>
</evidence>
<keyword evidence="3" id="KW-1185">Reference proteome</keyword>
<dbReference type="InterPro" id="IPR036208">
    <property type="entry name" value="VHL_sf"/>
</dbReference>
<dbReference type="GeneID" id="19884403"/>
<dbReference type="InterPro" id="IPR037140">
    <property type="entry name" value="VHL_beta_dom_sf"/>
</dbReference>
<evidence type="ECO:0000313" key="3">
    <source>
        <dbReference type="Proteomes" id="UP000002762"/>
    </source>
</evidence>
<dbReference type="EMBL" id="JH725152">
    <property type="protein sequence ID" value="EJP69426.1"/>
    <property type="molecule type" value="Genomic_DNA"/>
</dbReference>
<protein>
    <submittedName>
        <fullName evidence="2">Peptidase S9B dipeptidylpeptidase IV domain protein</fullName>
    </submittedName>
</protein>
<feature type="domain" description="Dipeptidylpeptidase IV N-terminal" evidence="1">
    <location>
        <begin position="255"/>
        <end position="483"/>
    </location>
</feature>
<dbReference type="RefSeq" id="XP_008594710.1">
    <property type="nucleotide sequence ID" value="XM_008596488.1"/>
</dbReference>
<dbReference type="AlphaFoldDB" id="J5K5S3"/>
<dbReference type="GO" id="GO:0006508">
    <property type="term" value="P:proteolysis"/>
    <property type="evidence" value="ECO:0007669"/>
    <property type="project" value="InterPro"/>
</dbReference>
<dbReference type="Gene3D" id="2.60.40.780">
    <property type="entry name" value="von Hippel-Lindau disease tumour suppressor, beta domain"/>
    <property type="match status" value="1"/>
</dbReference>